<dbReference type="InterPro" id="IPR006566">
    <property type="entry name" value="FBD"/>
</dbReference>
<dbReference type="CDD" id="cd22160">
    <property type="entry name" value="F-box_AtFBL13-like"/>
    <property type="match status" value="1"/>
</dbReference>
<dbReference type="InterPro" id="IPR032675">
    <property type="entry name" value="LRR_dom_sf"/>
</dbReference>
<dbReference type="SMART" id="SM00256">
    <property type="entry name" value="FBOX"/>
    <property type="match status" value="1"/>
</dbReference>
<dbReference type="InterPro" id="IPR036047">
    <property type="entry name" value="F-box-like_dom_sf"/>
</dbReference>
<dbReference type="InterPro" id="IPR053781">
    <property type="entry name" value="F-box_AtFBL13-like"/>
</dbReference>
<dbReference type="SMART" id="SM00579">
    <property type="entry name" value="FBD"/>
    <property type="match status" value="1"/>
</dbReference>
<dbReference type="SUPFAM" id="SSF81383">
    <property type="entry name" value="F-box domain"/>
    <property type="match status" value="1"/>
</dbReference>
<dbReference type="PROSITE" id="PS50181">
    <property type="entry name" value="FBOX"/>
    <property type="match status" value="1"/>
</dbReference>
<dbReference type="PANTHER" id="PTHR31900:SF30">
    <property type="entry name" value="SUPERFAMILY PROTEIN, PUTATIVE-RELATED"/>
    <property type="match status" value="1"/>
</dbReference>
<dbReference type="Gene3D" id="1.20.1280.50">
    <property type="match status" value="1"/>
</dbReference>
<dbReference type="InterPro" id="IPR001810">
    <property type="entry name" value="F-box_dom"/>
</dbReference>
<dbReference type="PANTHER" id="PTHR31900">
    <property type="entry name" value="F-BOX/RNI SUPERFAMILY PROTEIN-RELATED"/>
    <property type="match status" value="1"/>
</dbReference>
<dbReference type="Proteomes" id="UP000233551">
    <property type="component" value="Unassembled WGS sequence"/>
</dbReference>
<name>A0A2I0I1X2_PUNGR</name>
<dbReference type="EMBL" id="PGOL01004244">
    <property type="protein sequence ID" value="PKI37961.1"/>
    <property type="molecule type" value="Genomic_DNA"/>
</dbReference>
<dbReference type="Pfam" id="PF08387">
    <property type="entry name" value="FBD"/>
    <property type="match status" value="1"/>
</dbReference>
<comment type="caution">
    <text evidence="2">The sequence shown here is derived from an EMBL/GenBank/DDBJ whole genome shotgun (WGS) entry which is preliminary data.</text>
</comment>
<reference evidence="2 3" key="1">
    <citation type="submission" date="2017-11" db="EMBL/GenBank/DDBJ databases">
        <title>De-novo sequencing of pomegranate (Punica granatum L.) genome.</title>
        <authorList>
            <person name="Akparov Z."/>
            <person name="Amiraslanov A."/>
            <person name="Hajiyeva S."/>
            <person name="Abbasov M."/>
            <person name="Kaur K."/>
            <person name="Hamwieh A."/>
            <person name="Solovyev V."/>
            <person name="Salamov A."/>
            <person name="Braich B."/>
            <person name="Kosarev P."/>
            <person name="Mahmoud A."/>
            <person name="Hajiyev E."/>
            <person name="Babayeva S."/>
            <person name="Izzatullayeva V."/>
            <person name="Mammadov A."/>
            <person name="Mammadov A."/>
            <person name="Sharifova S."/>
            <person name="Ojaghi J."/>
            <person name="Eynullazada K."/>
            <person name="Bayramov B."/>
            <person name="Abdulazimova A."/>
            <person name="Shahmuradov I."/>
        </authorList>
    </citation>
    <scope>NUCLEOTIDE SEQUENCE [LARGE SCALE GENOMIC DNA]</scope>
    <source>
        <strain evidence="3">cv. AG2017</strain>
        <tissue evidence="2">Leaf</tissue>
    </source>
</reference>
<dbReference type="Pfam" id="PF00646">
    <property type="entry name" value="F-box"/>
    <property type="match status" value="1"/>
</dbReference>
<proteinExistence type="predicted"/>
<evidence type="ECO:0000259" key="1">
    <source>
        <dbReference type="PROSITE" id="PS50181"/>
    </source>
</evidence>
<dbReference type="Gene3D" id="3.80.10.10">
    <property type="entry name" value="Ribonuclease Inhibitor"/>
    <property type="match status" value="1"/>
</dbReference>
<dbReference type="AlphaFoldDB" id="A0A2I0I1X2"/>
<keyword evidence="3" id="KW-1185">Reference proteome</keyword>
<dbReference type="STRING" id="22663.A0A2I0I1X2"/>
<protein>
    <recommendedName>
        <fullName evidence="1">F-box domain-containing protein</fullName>
    </recommendedName>
</protein>
<evidence type="ECO:0000313" key="3">
    <source>
        <dbReference type="Proteomes" id="UP000233551"/>
    </source>
</evidence>
<sequence length="556" mass="64138">METRSAKRRKMLSLKYRILTAEGGQGGIDHISNLPDDVLHRILGFLPIETIARMSILSKRWTQIWRSFPDLDFTTIRQKNPDQLKVMDNLVRSMSRLHRFDRQRVRNFLYLCDRDFIRDVLSVRDKGSNLRALRVGAFLSFTCLNKLIREALKQNVRELDIEFATEDYFNMPKCIILSESLRVLNFKPQFPGFRLPFLSVMKGGFQSPLQVLSLSLMLIEGELDIFTDSVFPVLRKLSLSEFMHLRQIKVSCSALEDMTLEKCSELDTLEVVGSRLERLRVASCFHSLRGKSMVKVHAARLRVLEWEQNHLTEDCLLQNLTALHQASLYGLTKFHEFAPPAIKLRAAWNFLHGLCHVQCLKLDTPCMKLLQQLAEKNYGPLLPFINLETLELRTVLTRNNIVPALDLLFKSSPSLCSLILTNTDYCSYERSERKVLRSVRAHSQVSFRIPYPDHNPVYLVDKDWWDATSLEEEKNWETQMTAMTSFLEKLKVVKIHGFSGCKGDVSLAKFLLRHGKALEEIVLCYGNERNSLLEKKIKSQMMEFSAAASSAKILFE</sequence>
<accession>A0A2I0I1X2</accession>
<dbReference type="SUPFAM" id="SSF52047">
    <property type="entry name" value="RNI-like"/>
    <property type="match status" value="1"/>
</dbReference>
<feature type="domain" description="F-box" evidence="1">
    <location>
        <begin position="28"/>
        <end position="76"/>
    </location>
</feature>
<evidence type="ECO:0000313" key="2">
    <source>
        <dbReference type="EMBL" id="PKI37961.1"/>
    </source>
</evidence>
<organism evidence="2 3">
    <name type="scientific">Punica granatum</name>
    <name type="common">Pomegranate</name>
    <dbReference type="NCBI Taxonomy" id="22663"/>
    <lineage>
        <taxon>Eukaryota</taxon>
        <taxon>Viridiplantae</taxon>
        <taxon>Streptophyta</taxon>
        <taxon>Embryophyta</taxon>
        <taxon>Tracheophyta</taxon>
        <taxon>Spermatophyta</taxon>
        <taxon>Magnoliopsida</taxon>
        <taxon>eudicotyledons</taxon>
        <taxon>Gunneridae</taxon>
        <taxon>Pentapetalae</taxon>
        <taxon>rosids</taxon>
        <taxon>malvids</taxon>
        <taxon>Myrtales</taxon>
        <taxon>Lythraceae</taxon>
        <taxon>Punica</taxon>
    </lineage>
</organism>
<gene>
    <name evidence="2" type="ORF">CRG98_041634</name>
</gene>
<dbReference type="InterPro" id="IPR050232">
    <property type="entry name" value="FBL13/AtMIF1-like"/>
</dbReference>